<feature type="compositionally biased region" description="Basic and acidic residues" evidence="1">
    <location>
        <begin position="93"/>
        <end position="107"/>
    </location>
</feature>
<comment type="caution">
    <text evidence="2">The sequence shown here is derived from an EMBL/GenBank/DDBJ whole genome shotgun (WGS) entry which is preliminary data.</text>
</comment>
<name>A0AB34IUI1_PRYPA</name>
<evidence type="ECO:0000313" key="3">
    <source>
        <dbReference type="Proteomes" id="UP001515480"/>
    </source>
</evidence>
<evidence type="ECO:0000256" key="1">
    <source>
        <dbReference type="SAM" id="MobiDB-lite"/>
    </source>
</evidence>
<dbReference type="EMBL" id="JBGBPQ010000018">
    <property type="protein sequence ID" value="KAL1506923.1"/>
    <property type="molecule type" value="Genomic_DNA"/>
</dbReference>
<feature type="region of interest" description="Disordered" evidence="1">
    <location>
        <begin position="80"/>
        <end position="108"/>
    </location>
</feature>
<keyword evidence="3" id="KW-1185">Reference proteome</keyword>
<sequence>MFTAGPATDGGFPVEKGYVSERPCLYETDENVLDSSALTNDTWPEPSRTLDELLAERGIGSGTCSASSYCSDKGDYQLRRDTSIPNSVSSKSSSEKEETKLEGACDKRAKRRAAQKRRVAKFSMLFGKLQKYLQDTTPLGVGGDGVSDLATREALLARSITYIHALAAQLRPPPQQTFWHHQVTPSPCVAAASFICDNPPPYVAAPYAPWMSQQMFSPNMMQ</sequence>
<organism evidence="2 3">
    <name type="scientific">Prymnesium parvum</name>
    <name type="common">Toxic golden alga</name>
    <dbReference type="NCBI Taxonomy" id="97485"/>
    <lineage>
        <taxon>Eukaryota</taxon>
        <taxon>Haptista</taxon>
        <taxon>Haptophyta</taxon>
        <taxon>Prymnesiophyceae</taxon>
        <taxon>Prymnesiales</taxon>
        <taxon>Prymnesiaceae</taxon>
        <taxon>Prymnesium</taxon>
    </lineage>
</organism>
<proteinExistence type="predicted"/>
<evidence type="ECO:0008006" key="4">
    <source>
        <dbReference type="Google" id="ProtNLM"/>
    </source>
</evidence>
<evidence type="ECO:0000313" key="2">
    <source>
        <dbReference type="EMBL" id="KAL1506923.1"/>
    </source>
</evidence>
<protein>
    <recommendedName>
        <fullName evidence="4">BHLH domain-containing protein</fullName>
    </recommendedName>
</protein>
<gene>
    <name evidence="2" type="ORF">AB1Y20_007787</name>
</gene>
<accession>A0AB34IUI1</accession>
<dbReference type="Proteomes" id="UP001515480">
    <property type="component" value="Unassembled WGS sequence"/>
</dbReference>
<reference evidence="2 3" key="1">
    <citation type="journal article" date="2024" name="Science">
        <title>Giant polyketide synthase enzymes in the biosynthesis of giant marine polyether toxins.</title>
        <authorList>
            <person name="Fallon T.R."/>
            <person name="Shende V.V."/>
            <person name="Wierzbicki I.H."/>
            <person name="Pendleton A.L."/>
            <person name="Watervoot N.F."/>
            <person name="Auber R.P."/>
            <person name="Gonzalez D.J."/>
            <person name="Wisecaver J.H."/>
            <person name="Moore B.S."/>
        </authorList>
    </citation>
    <scope>NUCLEOTIDE SEQUENCE [LARGE SCALE GENOMIC DNA]</scope>
    <source>
        <strain evidence="2 3">12B1</strain>
    </source>
</reference>
<dbReference type="AlphaFoldDB" id="A0AB34IUI1"/>